<dbReference type="PANTHER" id="PTHR43022">
    <property type="entry name" value="PROTEIN SMF"/>
    <property type="match status" value="1"/>
</dbReference>
<dbReference type="InterPro" id="IPR057666">
    <property type="entry name" value="DrpA_SLOG"/>
</dbReference>
<protein>
    <submittedName>
        <fullName evidence="3">DNA-protecting protein DprA</fullName>
    </submittedName>
</protein>
<accession>A0A317KZC4</accession>
<dbReference type="NCBIfam" id="TIGR00732">
    <property type="entry name" value="dprA"/>
    <property type="match status" value="1"/>
</dbReference>
<evidence type="ECO:0000256" key="1">
    <source>
        <dbReference type="ARBA" id="ARBA00006525"/>
    </source>
</evidence>
<proteinExistence type="inferred from homology"/>
<dbReference type="AlphaFoldDB" id="A0A317KZC4"/>
<keyword evidence="4" id="KW-1185">Reference proteome</keyword>
<dbReference type="GO" id="GO:0009294">
    <property type="term" value="P:DNA-mediated transformation"/>
    <property type="evidence" value="ECO:0007669"/>
    <property type="project" value="InterPro"/>
</dbReference>
<dbReference type="RefSeq" id="WP_054859507.1">
    <property type="nucleotide sequence ID" value="NZ_QGTD01000008.1"/>
</dbReference>
<comment type="similarity">
    <text evidence="1">Belongs to the DprA/Smf family.</text>
</comment>
<feature type="domain" description="Smf/DprA SLOG" evidence="2">
    <location>
        <begin position="79"/>
        <end position="288"/>
    </location>
</feature>
<dbReference type="EMBL" id="QGTD01000008">
    <property type="protein sequence ID" value="PWU68881.1"/>
    <property type="molecule type" value="Genomic_DNA"/>
</dbReference>
<evidence type="ECO:0000313" key="3">
    <source>
        <dbReference type="EMBL" id="PWU68881.1"/>
    </source>
</evidence>
<dbReference type="OrthoDB" id="9785707at2"/>
<dbReference type="Proteomes" id="UP000245624">
    <property type="component" value="Unassembled WGS sequence"/>
</dbReference>
<dbReference type="PANTHER" id="PTHR43022:SF1">
    <property type="entry name" value="PROTEIN SMF"/>
    <property type="match status" value="1"/>
</dbReference>
<dbReference type="InterPro" id="IPR003488">
    <property type="entry name" value="DprA"/>
</dbReference>
<dbReference type="InterPro" id="IPR010994">
    <property type="entry name" value="RuvA_2-like"/>
</dbReference>
<sequence length="305" mass="34927">MDKKSLRLLHLKQIRGVTRPIIWKLLKSDPQLQNIYDYNLKDLRDILRVDPQRAEALYQGLHQTSLQKEILQDLQQYQAITIFDKNYPPQLRFIPDPPLSLYLKGNIDILTHQPNISIVGTRYPSDAAKTIMQTLLKPLINEKWLLVSGMALGIDGYVHELAMKYDSPTIAVLGSGFRHVYPKQHVEMYQNLSRHNLVISEYPPYKTPQKYHFPERNRIISGLTFGTLVIEAKEKSGSLITVDQALEQGREVFAVPGSVLCPTSRGCNQLIKDGAKSVLTGQEIIEEWHDQKVKWIEILNHSPQS</sequence>
<gene>
    <name evidence="3" type="primary">dprA</name>
    <name evidence="3" type="ORF">DLJ74_10735</name>
</gene>
<comment type="caution">
    <text evidence="3">The sequence shown here is derived from an EMBL/GenBank/DDBJ whole genome shotgun (WGS) entry which is preliminary data.</text>
</comment>
<dbReference type="SUPFAM" id="SSF102405">
    <property type="entry name" value="MCP/YpsA-like"/>
    <property type="match status" value="1"/>
</dbReference>
<evidence type="ECO:0000259" key="2">
    <source>
        <dbReference type="Pfam" id="PF02481"/>
    </source>
</evidence>
<dbReference type="Pfam" id="PF02481">
    <property type="entry name" value="DNA_processg_A"/>
    <property type="match status" value="1"/>
</dbReference>
<name>A0A317KZC4_9BACI</name>
<organism evidence="3 4">
    <name type="scientific">Gracilibacillus dipsosauri</name>
    <dbReference type="NCBI Taxonomy" id="178340"/>
    <lineage>
        <taxon>Bacteria</taxon>
        <taxon>Bacillati</taxon>
        <taxon>Bacillota</taxon>
        <taxon>Bacilli</taxon>
        <taxon>Bacillales</taxon>
        <taxon>Bacillaceae</taxon>
        <taxon>Gracilibacillus</taxon>
    </lineage>
</organism>
<evidence type="ECO:0000313" key="4">
    <source>
        <dbReference type="Proteomes" id="UP000245624"/>
    </source>
</evidence>
<dbReference type="Gene3D" id="3.40.50.450">
    <property type="match status" value="1"/>
</dbReference>
<reference evidence="3 4" key="1">
    <citation type="submission" date="2018-05" db="EMBL/GenBank/DDBJ databases">
        <title>Genomic analysis of Gracilibacillus dipsosauri DD1 reveals novel features of a salt-tolerant amylase.</title>
        <authorList>
            <person name="Deutch C.E."/>
            <person name="Yang S."/>
        </authorList>
    </citation>
    <scope>NUCLEOTIDE SEQUENCE [LARGE SCALE GENOMIC DNA]</scope>
    <source>
        <strain evidence="3 4">DD1</strain>
    </source>
</reference>
<dbReference type="SUPFAM" id="SSF47781">
    <property type="entry name" value="RuvA domain 2-like"/>
    <property type="match status" value="1"/>
</dbReference>